<name>A0ACC2SL10_9FUNG</name>
<accession>A0ACC2SL10</accession>
<sequence>MVPCSPEEVSSQSQQTSSWEIDSSSSEIPEVIEKLLDPEFKAKVPERRPVQVEVVIPKLNRVYIAKEFEVFHSDSENALSIKATSESEASVASPTRPNSHKLKPPQIFSPKKTNRRTNIIESSESEVSENEDTLEALEKEKDELDSDVILETRTRPKRSKLTGFKLAVMKRKKRVAFTESESEEESESSLQESEDGFRQYSDSIVDEADFVVDVSTDEEQRGFELLPELFSRDIGFRGSFDIFIEVLVRVSLDEKYLEELDKESKIFRGYKDVLAKIRGYSRDLAEKYKWRERFREALFNCPIYAHEEIFSVNQDEGHADGTQLSIELEGDLYDMDTLNPTHRRSRKIGGRFAIPRNEASAAHLCHKLQHFHFKALEDIKQACKKVALKTQDLEKSSQALLVHLSRNNFIKQVPAATNTTNASQCFSRLEVLLNDAAHITSGC</sequence>
<evidence type="ECO:0000313" key="2">
    <source>
        <dbReference type="Proteomes" id="UP001165960"/>
    </source>
</evidence>
<dbReference type="Proteomes" id="UP001165960">
    <property type="component" value="Unassembled WGS sequence"/>
</dbReference>
<gene>
    <name evidence="1" type="primary">CCDC82</name>
    <name evidence="1" type="ORF">DSO57_1004008</name>
</gene>
<reference evidence="1" key="1">
    <citation type="submission" date="2022-04" db="EMBL/GenBank/DDBJ databases">
        <title>Genome of the entomopathogenic fungus Entomophthora muscae.</title>
        <authorList>
            <person name="Elya C."/>
            <person name="Lovett B.R."/>
            <person name="Lee E."/>
            <person name="Macias A.M."/>
            <person name="Hajek A.E."/>
            <person name="De Bivort B.L."/>
            <person name="Kasson M.T."/>
            <person name="De Fine Licht H.H."/>
            <person name="Stajich J.E."/>
        </authorList>
    </citation>
    <scope>NUCLEOTIDE SEQUENCE</scope>
    <source>
        <strain evidence="1">Berkeley</strain>
    </source>
</reference>
<comment type="caution">
    <text evidence="1">The sequence shown here is derived from an EMBL/GenBank/DDBJ whole genome shotgun (WGS) entry which is preliminary data.</text>
</comment>
<evidence type="ECO:0000313" key="1">
    <source>
        <dbReference type="EMBL" id="KAJ9063076.1"/>
    </source>
</evidence>
<dbReference type="EMBL" id="QTSX02004980">
    <property type="protein sequence ID" value="KAJ9063076.1"/>
    <property type="molecule type" value="Genomic_DNA"/>
</dbReference>
<proteinExistence type="predicted"/>
<keyword evidence="2" id="KW-1185">Reference proteome</keyword>
<organism evidence="1 2">
    <name type="scientific">Entomophthora muscae</name>
    <dbReference type="NCBI Taxonomy" id="34485"/>
    <lineage>
        <taxon>Eukaryota</taxon>
        <taxon>Fungi</taxon>
        <taxon>Fungi incertae sedis</taxon>
        <taxon>Zoopagomycota</taxon>
        <taxon>Entomophthoromycotina</taxon>
        <taxon>Entomophthoromycetes</taxon>
        <taxon>Entomophthorales</taxon>
        <taxon>Entomophthoraceae</taxon>
        <taxon>Entomophthora</taxon>
    </lineage>
</organism>
<protein>
    <submittedName>
        <fullName evidence="1">Coiled-coil domain-containing protein 82</fullName>
    </submittedName>
</protein>